<sequence length="57" mass="6429">MDGFKELQTWSNAHNYMSEASPEEARSEETNFGVTGTNEETASYDPIILYHRACELG</sequence>
<evidence type="ECO:0000313" key="3">
    <source>
        <dbReference type="Proteomes" id="UP001187734"/>
    </source>
</evidence>
<evidence type="ECO:0000256" key="1">
    <source>
        <dbReference type="SAM" id="MobiDB-lite"/>
    </source>
</evidence>
<comment type="caution">
    <text evidence="2">The sequence shown here is derived from an EMBL/GenBank/DDBJ whole genome shotgun (WGS) entry which is preliminary data.</text>
</comment>
<feature type="region of interest" description="Disordered" evidence="1">
    <location>
        <begin position="1"/>
        <end position="38"/>
    </location>
</feature>
<dbReference type="AlphaFoldDB" id="A0AAE8SDM2"/>
<organism evidence="2 3">
    <name type="scientific">Fusarium torulosum</name>
    <dbReference type="NCBI Taxonomy" id="33205"/>
    <lineage>
        <taxon>Eukaryota</taxon>
        <taxon>Fungi</taxon>
        <taxon>Dikarya</taxon>
        <taxon>Ascomycota</taxon>
        <taxon>Pezizomycotina</taxon>
        <taxon>Sordariomycetes</taxon>
        <taxon>Hypocreomycetidae</taxon>
        <taxon>Hypocreales</taxon>
        <taxon>Nectriaceae</taxon>
        <taxon>Fusarium</taxon>
    </lineage>
</organism>
<accession>A0AAE8SDM2</accession>
<protein>
    <submittedName>
        <fullName evidence="2">Uncharacterized protein</fullName>
    </submittedName>
</protein>
<reference evidence="2" key="1">
    <citation type="submission" date="2018-03" db="EMBL/GenBank/DDBJ databases">
        <authorList>
            <person name="Guldener U."/>
        </authorList>
    </citation>
    <scope>NUCLEOTIDE SEQUENCE</scope>
</reference>
<evidence type="ECO:0000313" key="2">
    <source>
        <dbReference type="EMBL" id="SPJ71626.1"/>
    </source>
</evidence>
<proteinExistence type="predicted"/>
<keyword evidence="3" id="KW-1185">Reference proteome</keyword>
<dbReference type="Proteomes" id="UP001187734">
    <property type="component" value="Unassembled WGS sequence"/>
</dbReference>
<gene>
    <name evidence="2" type="ORF">FTOL_01354</name>
</gene>
<dbReference type="EMBL" id="ONZP01000045">
    <property type="protein sequence ID" value="SPJ71626.1"/>
    <property type="molecule type" value="Genomic_DNA"/>
</dbReference>
<name>A0AAE8SDM2_9HYPO</name>